<evidence type="ECO:0000313" key="2">
    <source>
        <dbReference type="EMBL" id="CAD8129288.1"/>
    </source>
</evidence>
<evidence type="ECO:0000313" key="3">
    <source>
        <dbReference type="Proteomes" id="UP000692954"/>
    </source>
</evidence>
<feature type="transmembrane region" description="Helical" evidence="1">
    <location>
        <begin position="457"/>
        <end position="482"/>
    </location>
</feature>
<name>A0A8S1RM13_9CILI</name>
<keyword evidence="3" id="KW-1185">Reference proteome</keyword>
<organism evidence="2 3">
    <name type="scientific">Paramecium sonneborni</name>
    <dbReference type="NCBI Taxonomy" id="65129"/>
    <lineage>
        <taxon>Eukaryota</taxon>
        <taxon>Sar</taxon>
        <taxon>Alveolata</taxon>
        <taxon>Ciliophora</taxon>
        <taxon>Intramacronucleata</taxon>
        <taxon>Oligohymenophorea</taxon>
        <taxon>Peniculida</taxon>
        <taxon>Parameciidae</taxon>
        <taxon>Paramecium</taxon>
    </lineage>
</organism>
<keyword evidence="1" id="KW-0812">Transmembrane</keyword>
<gene>
    <name evidence="2" type="ORF">PSON_ATCC_30995.1.T2140012</name>
</gene>
<reference evidence="2" key="1">
    <citation type="submission" date="2021-01" db="EMBL/GenBank/DDBJ databases">
        <authorList>
            <consortium name="Genoscope - CEA"/>
            <person name="William W."/>
        </authorList>
    </citation>
    <scope>NUCLEOTIDE SEQUENCE</scope>
</reference>
<proteinExistence type="predicted"/>
<dbReference type="Proteomes" id="UP000692954">
    <property type="component" value="Unassembled WGS sequence"/>
</dbReference>
<sequence>MDILSNKTCVWVEKCYQKQQFFASKATTHLECQTYLSSCTLSNSGVGCVFTKCIADGYLCGWDGYQCVDKSCLTASNQLKTTSECQAYLEINNKLKIIIPQFVANNPIKVNEISIIMGCQDLPRNYRQRMSIENCEILRNGYPICLWNQTQIQQHQIHYHNLNLKIVSIFFLIIIVFQITIKIAKSQSCKNLVYQNFQLGSKIVGDCFWNGQECVDRICENLKLITHIDCNAYQLQCTVNNCKITSERKYCIWTGFVCRSATCFDASDSLFYDTDEECQNYASNEKCTTNQQIVQSIRYKLNVIRVYKIQQIKMILNGQQINVIQYNNQYHNHVQCQKDLKKCVKSLMMVVQIQIKLFNSLFCRLLIKNRIKIDILRQLKIRYITQASDVLFQIHNLLQIMINVKLTVLFAHIQVMVLDVKNIKIIVIYIQMINNTVQFQNKGNFIIKLKYFIKYQIIIIIQLINTLMVQNVYVFLFVLLLLEQQNEQCLSYKSGCTSNANGTVCQQKQARCIVKIILLQIHV</sequence>
<keyword evidence="1" id="KW-0472">Membrane</keyword>
<protein>
    <submittedName>
        <fullName evidence="2">Uncharacterized protein</fullName>
    </submittedName>
</protein>
<accession>A0A8S1RM13</accession>
<keyword evidence="1" id="KW-1133">Transmembrane helix</keyword>
<dbReference type="AlphaFoldDB" id="A0A8S1RM13"/>
<evidence type="ECO:0000256" key="1">
    <source>
        <dbReference type="SAM" id="Phobius"/>
    </source>
</evidence>
<comment type="caution">
    <text evidence="2">The sequence shown here is derived from an EMBL/GenBank/DDBJ whole genome shotgun (WGS) entry which is preliminary data.</text>
</comment>
<feature type="transmembrane region" description="Helical" evidence="1">
    <location>
        <begin position="162"/>
        <end position="181"/>
    </location>
</feature>
<dbReference type="EMBL" id="CAJJDN010000214">
    <property type="protein sequence ID" value="CAD8129288.1"/>
    <property type="molecule type" value="Genomic_DNA"/>
</dbReference>